<dbReference type="SUPFAM" id="SSF53756">
    <property type="entry name" value="UDP-Glycosyltransferase/glycogen phosphorylase"/>
    <property type="match status" value="1"/>
</dbReference>
<keyword evidence="2" id="KW-0808">Transferase</keyword>
<dbReference type="GO" id="GO:0004373">
    <property type="term" value="F:alpha-1,4-glucan glucosyltransferase (UDP-glucose donor) activity"/>
    <property type="evidence" value="ECO:0007669"/>
    <property type="project" value="UniProtKB-EC"/>
</dbReference>
<name>A0A1J5PAC1_9ZZZZ</name>
<gene>
    <name evidence="2" type="ORF">GALL_507390</name>
</gene>
<dbReference type="PANTHER" id="PTHR12526">
    <property type="entry name" value="GLYCOSYLTRANSFERASE"/>
    <property type="match status" value="1"/>
</dbReference>
<reference evidence="2" key="1">
    <citation type="submission" date="2016-10" db="EMBL/GenBank/DDBJ databases">
        <title>Sequence of Gallionella enrichment culture.</title>
        <authorList>
            <person name="Poehlein A."/>
            <person name="Muehling M."/>
            <person name="Daniel R."/>
        </authorList>
    </citation>
    <scope>NUCLEOTIDE SEQUENCE</scope>
</reference>
<organism evidence="2">
    <name type="scientific">mine drainage metagenome</name>
    <dbReference type="NCBI Taxonomy" id="410659"/>
    <lineage>
        <taxon>unclassified sequences</taxon>
        <taxon>metagenomes</taxon>
        <taxon>ecological metagenomes</taxon>
    </lineage>
</organism>
<dbReference type="Pfam" id="PF00534">
    <property type="entry name" value="Glycos_transf_1"/>
    <property type="match status" value="1"/>
</dbReference>
<evidence type="ECO:0000313" key="2">
    <source>
        <dbReference type="EMBL" id="OIQ67680.1"/>
    </source>
</evidence>
<evidence type="ECO:0000259" key="1">
    <source>
        <dbReference type="Pfam" id="PF00534"/>
    </source>
</evidence>
<dbReference type="EMBL" id="MLJW01005772">
    <property type="protein sequence ID" value="OIQ67680.1"/>
    <property type="molecule type" value="Genomic_DNA"/>
</dbReference>
<comment type="caution">
    <text evidence="2">The sequence shown here is derived from an EMBL/GenBank/DDBJ whole genome shotgun (WGS) entry which is preliminary data.</text>
</comment>
<dbReference type="CDD" id="cd03801">
    <property type="entry name" value="GT4_PimA-like"/>
    <property type="match status" value="1"/>
</dbReference>
<dbReference type="EC" id="2.4.1.11" evidence="2"/>
<protein>
    <submittedName>
        <fullName evidence="2">Glycogen synthase</fullName>
        <ecNumber evidence="2">2.4.1.11</ecNumber>
    </submittedName>
</protein>
<keyword evidence="2" id="KW-0328">Glycosyltransferase</keyword>
<feature type="domain" description="Glycosyl transferase family 1" evidence="1">
    <location>
        <begin position="204"/>
        <end position="345"/>
    </location>
</feature>
<accession>A0A1J5PAC1</accession>
<dbReference type="InterPro" id="IPR001296">
    <property type="entry name" value="Glyco_trans_1"/>
</dbReference>
<sequence>MRDRGHRVTLFAGDEGSNPSLIAAGVEVVATGGTRLLHQPKVQAVTRGLYNTATRNALAAWIAANDSPETVYHVHGWGQILSPSIFAALQPVAPRTVTHAHDFCLACPNGVFTHYKTASPCRLRPLSMACLTSNCDKRSYPHKLWRVARTAALRRSFDQSLNWGAIAIIHPDMAPMMELAGYARDRMMLLRNPVTPYSDTRIPAEDNNRLFYIGRIEPDKGVRDLVAAAVQAEMPLTVIGEGSERAALSAAYPDVTFTGWKSHEEIAHLVQGARGVAMASRHGEPFALVVAEASQSGLPVILSDSALLASEVVAKGLGYACDIRVPGALRQTIARLRDAPTDEVRAMSTRAFARTAPLAQAPNGWADELEALYHRVLQTQRF</sequence>
<proteinExistence type="predicted"/>
<dbReference type="Gene3D" id="3.40.50.2000">
    <property type="entry name" value="Glycogen Phosphorylase B"/>
    <property type="match status" value="2"/>
</dbReference>
<dbReference type="AlphaFoldDB" id="A0A1J5PAC1"/>